<dbReference type="SMART" id="SM00320">
    <property type="entry name" value="WD40"/>
    <property type="match status" value="2"/>
</dbReference>
<dbReference type="SUPFAM" id="SSF50978">
    <property type="entry name" value="WD40 repeat-like"/>
    <property type="match status" value="1"/>
</dbReference>
<dbReference type="AlphaFoldDB" id="A0A7R9BAE4"/>
<keyword evidence="3" id="KW-0677">Repeat</keyword>
<dbReference type="InterPro" id="IPR001680">
    <property type="entry name" value="WD40_rpt"/>
</dbReference>
<evidence type="ECO:0000256" key="5">
    <source>
        <dbReference type="PROSITE-ProRule" id="PRU00221"/>
    </source>
</evidence>
<dbReference type="InterPro" id="IPR001632">
    <property type="entry name" value="WD40_G-protein_beta-like"/>
</dbReference>
<keyword evidence="4" id="KW-0539">Nucleus</keyword>
<sequence length="182" mass="19597">MQPISTLGLCDLGWSHSTVRTTSSFEDIGSMGLGSSTCRIKRTQTSPDVSPSSPLSSDEKNTAYLPDRGSAARVNNERVLIPLLDKEGDRGSAARVNNERVLIPLFIASLRGHVQAVYQVAWSADSRLLVSGSSDSTLKVWSTKSKKLEIDLPGHADEVYAVDWSPDGARVASGGKDKVLRL</sequence>
<dbReference type="Pfam" id="PF00400">
    <property type="entry name" value="WD40"/>
    <property type="match status" value="2"/>
</dbReference>
<evidence type="ECO:0000256" key="6">
    <source>
        <dbReference type="SAM" id="MobiDB-lite"/>
    </source>
</evidence>
<evidence type="ECO:0000256" key="1">
    <source>
        <dbReference type="ARBA" id="ARBA00004123"/>
    </source>
</evidence>
<reference evidence="7" key="1">
    <citation type="submission" date="2020-11" db="EMBL/GenBank/DDBJ databases">
        <authorList>
            <person name="Tran Van P."/>
        </authorList>
    </citation>
    <scope>NUCLEOTIDE SEQUENCE</scope>
</reference>
<dbReference type="InterPro" id="IPR015943">
    <property type="entry name" value="WD40/YVTN_repeat-like_dom_sf"/>
</dbReference>
<dbReference type="GO" id="GO:0007219">
    <property type="term" value="P:Notch signaling pathway"/>
    <property type="evidence" value="ECO:0007669"/>
    <property type="project" value="TreeGrafter"/>
</dbReference>
<evidence type="ECO:0000256" key="2">
    <source>
        <dbReference type="ARBA" id="ARBA00022574"/>
    </source>
</evidence>
<evidence type="ECO:0000256" key="3">
    <source>
        <dbReference type="ARBA" id="ARBA00022737"/>
    </source>
</evidence>
<feature type="region of interest" description="Disordered" evidence="6">
    <location>
        <begin position="41"/>
        <end position="64"/>
    </location>
</feature>
<protein>
    <submittedName>
        <fullName evidence="7">Uncharacterized protein</fullName>
    </submittedName>
</protein>
<dbReference type="PRINTS" id="PR00319">
    <property type="entry name" value="GPROTEINB"/>
</dbReference>
<dbReference type="PANTHER" id="PTHR19848">
    <property type="entry name" value="WD40 REPEAT PROTEIN"/>
    <property type="match status" value="1"/>
</dbReference>
<organism evidence="7">
    <name type="scientific">Timema shepardi</name>
    <name type="common">Walking stick</name>
    <dbReference type="NCBI Taxonomy" id="629360"/>
    <lineage>
        <taxon>Eukaryota</taxon>
        <taxon>Metazoa</taxon>
        <taxon>Ecdysozoa</taxon>
        <taxon>Arthropoda</taxon>
        <taxon>Hexapoda</taxon>
        <taxon>Insecta</taxon>
        <taxon>Pterygota</taxon>
        <taxon>Neoptera</taxon>
        <taxon>Polyneoptera</taxon>
        <taxon>Phasmatodea</taxon>
        <taxon>Timematodea</taxon>
        <taxon>Timematoidea</taxon>
        <taxon>Timematidae</taxon>
        <taxon>Timema</taxon>
    </lineage>
</organism>
<keyword evidence="2 5" id="KW-0853">WD repeat</keyword>
<proteinExistence type="predicted"/>
<name>A0A7R9BAE4_TIMSH</name>
<dbReference type="PROSITE" id="PS50294">
    <property type="entry name" value="WD_REPEATS_REGION"/>
    <property type="match status" value="2"/>
</dbReference>
<dbReference type="Gene3D" id="2.130.10.10">
    <property type="entry name" value="YVTN repeat-like/Quinoprotein amine dehydrogenase"/>
    <property type="match status" value="1"/>
</dbReference>
<dbReference type="GO" id="GO:0000027">
    <property type="term" value="P:ribosomal large subunit assembly"/>
    <property type="evidence" value="ECO:0007669"/>
    <property type="project" value="TreeGrafter"/>
</dbReference>
<evidence type="ECO:0000313" key="7">
    <source>
        <dbReference type="EMBL" id="CAD7269079.1"/>
    </source>
</evidence>
<gene>
    <name evidence="7" type="ORF">TSIB3V08_LOCUS13079</name>
</gene>
<dbReference type="GO" id="GO:0005730">
    <property type="term" value="C:nucleolus"/>
    <property type="evidence" value="ECO:0007669"/>
    <property type="project" value="TreeGrafter"/>
</dbReference>
<dbReference type="PANTHER" id="PTHR19848:SF0">
    <property type="entry name" value="NOTCHLESS PROTEIN HOMOLOG 1"/>
    <property type="match status" value="1"/>
</dbReference>
<dbReference type="InterPro" id="IPR036322">
    <property type="entry name" value="WD40_repeat_dom_sf"/>
</dbReference>
<feature type="compositionally biased region" description="Low complexity" evidence="6">
    <location>
        <begin position="46"/>
        <end position="56"/>
    </location>
</feature>
<dbReference type="PROSITE" id="PS50082">
    <property type="entry name" value="WD_REPEATS_2"/>
    <property type="match status" value="2"/>
</dbReference>
<dbReference type="EMBL" id="OC019906">
    <property type="protein sequence ID" value="CAD7269079.1"/>
    <property type="molecule type" value="Genomic_DNA"/>
</dbReference>
<comment type="subcellular location">
    <subcellularLocation>
        <location evidence="1">Nucleus</location>
    </subcellularLocation>
</comment>
<accession>A0A7R9BAE4</accession>
<feature type="repeat" description="WD" evidence="5">
    <location>
        <begin position="110"/>
        <end position="151"/>
    </location>
</feature>
<feature type="repeat" description="WD" evidence="5">
    <location>
        <begin position="152"/>
        <end position="182"/>
    </location>
</feature>
<evidence type="ECO:0000256" key="4">
    <source>
        <dbReference type="ARBA" id="ARBA00023242"/>
    </source>
</evidence>